<dbReference type="Proteomes" id="UP000183299">
    <property type="component" value="Unassembled WGS sequence"/>
</dbReference>
<protein>
    <submittedName>
        <fullName evidence="1">Alkylhydroperoxidase AhpD family core domain-containing protein</fullName>
    </submittedName>
</protein>
<dbReference type="AlphaFoldDB" id="A0A1I3RGK9"/>
<proteinExistence type="predicted"/>
<name>A0A1I3RGK9_9RHOB</name>
<keyword evidence="2" id="KW-1185">Reference proteome</keyword>
<dbReference type="PANTHER" id="PTHR35446">
    <property type="entry name" value="SI:CH211-175M2.5"/>
    <property type="match status" value="1"/>
</dbReference>
<dbReference type="RefSeq" id="WP_066599282.1">
    <property type="nucleotide sequence ID" value="NZ_FORY01000005.1"/>
</dbReference>
<evidence type="ECO:0000313" key="2">
    <source>
        <dbReference type="Proteomes" id="UP000183299"/>
    </source>
</evidence>
<sequence length="189" mass="21101">MTPFPSHDTDSAPEGSKALLEGSLKAFGRYPGLHKVLAESPQAFEAYQVLHRLFTETEFDADELTVVWQSINVENECHYCVPAHTGIAKMMKVSDEISNALRDETPLPTEKLEALRTFTVKMVRERGFVSEETLDAFFAAGYGHRAVLDVILGMAQKTISNYVNHVAETPVDEVFKPLAWTRSETPLDV</sequence>
<dbReference type="EMBL" id="FORY01000005">
    <property type="protein sequence ID" value="SFJ44407.1"/>
    <property type="molecule type" value="Genomic_DNA"/>
</dbReference>
<dbReference type="Gene3D" id="1.20.1290.10">
    <property type="entry name" value="AhpD-like"/>
    <property type="match status" value="1"/>
</dbReference>
<gene>
    <name evidence="1" type="ORF">SAMN04488138_10532</name>
</gene>
<dbReference type="SUPFAM" id="SSF69118">
    <property type="entry name" value="AhpD-like"/>
    <property type="match status" value="1"/>
</dbReference>
<accession>A0A1I3RGK9</accession>
<dbReference type="GeneID" id="98664700"/>
<dbReference type="STRING" id="576117.SAMN04488138_10532"/>
<dbReference type="OrthoDB" id="9808310at2"/>
<organism evidence="1 2">
    <name type="scientific">Celeribacter halophilus</name>
    <dbReference type="NCBI Taxonomy" id="576117"/>
    <lineage>
        <taxon>Bacteria</taxon>
        <taxon>Pseudomonadati</taxon>
        <taxon>Pseudomonadota</taxon>
        <taxon>Alphaproteobacteria</taxon>
        <taxon>Rhodobacterales</taxon>
        <taxon>Roseobacteraceae</taxon>
        <taxon>Celeribacter</taxon>
    </lineage>
</organism>
<keyword evidence="1" id="KW-0575">Peroxidase</keyword>
<evidence type="ECO:0000313" key="1">
    <source>
        <dbReference type="EMBL" id="SFJ44407.1"/>
    </source>
</evidence>
<keyword evidence="1" id="KW-0560">Oxidoreductase</keyword>
<dbReference type="GO" id="GO:0004601">
    <property type="term" value="F:peroxidase activity"/>
    <property type="evidence" value="ECO:0007669"/>
    <property type="project" value="UniProtKB-KW"/>
</dbReference>
<reference evidence="1 2" key="1">
    <citation type="submission" date="2016-10" db="EMBL/GenBank/DDBJ databases">
        <authorList>
            <person name="de Groot N.N."/>
        </authorList>
    </citation>
    <scope>NUCLEOTIDE SEQUENCE [LARGE SCALE GENOMIC DNA]</scope>
    <source>
        <strain evidence="1 2">CGMCC 1.8891</strain>
    </source>
</reference>
<dbReference type="InterPro" id="IPR029032">
    <property type="entry name" value="AhpD-like"/>
</dbReference>
<dbReference type="PANTHER" id="PTHR35446:SF3">
    <property type="entry name" value="CMD DOMAIN-CONTAINING PROTEIN"/>
    <property type="match status" value="1"/>
</dbReference>